<evidence type="ECO:0008006" key="4">
    <source>
        <dbReference type="Google" id="ProtNLM"/>
    </source>
</evidence>
<feature type="compositionally biased region" description="Acidic residues" evidence="1">
    <location>
        <begin position="43"/>
        <end position="56"/>
    </location>
</feature>
<keyword evidence="3" id="KW-1185">Reference proteome</keyword>
<evidence type="ECO:0000256" key="1">
    <source>
        <dbReference type="SAM" id="MobiDB-lite"/>
    </source>
</evidence>
<protein>
    <recommendedName>
        <fullName evidence="4">Helicase C-terminal domain-containing protein</fullName>
    </recommendedName>
</protein>
<dbReference type="Proteomes" id="UP000290289">
    <property type="component" value="Chromosome 15"/>
</dbReference>
<sequence>MKRSLSVEGTNIETDICEAFEEDQCETDETRMMSWDTKSELENYGEEDDDGDALCQDTDDLEAYSNQSNRSVGKTGPLHVLPLYARLPPEEQSRVVVATNVAETSL</sequence>
<gene>
    <name evidence="2" type="ORF">DVH24_012377</name>
</gene>
<feature type="region of interest" description="Disordered" evidence="1">
    <location>
        <begin position="25"/>
        <end position="56"/>
    </location>
</feature>
<evidence type="ECO:0000313" key="2">
    <source>
        <dbReference type="EMBL" id="RXH72693.1"/>
    </source>
</evidence>
<dbReference type="EMBL" id="RDQH01000341">
    <property type="protein sequence ID" value="RXH72693.1"/>
    <property type="molecule type" value="Genomic_DNA"/>
</dbReference>
<dbReference type="STRING" id="3750.A0A498HUW9"/>
<reference evidence="2 3" key="1">
    <citation type="submission" date="2018-10" db="EMBL/GenBank/DDBJ databases">
        <title>A high-quality apple genome assembly.</title>
        <authorList>
            <person name="Hu J."/>
        </authorList>
    </citation>
    <scope>NUCLEOTIDE SEQUENCE [LARGE SCALE GENOMIC DNA]</scope>
    <source>
        <strain evidence="3">cv. HFTH1</strain>
        <tissue evidence="2">Young leaf</tissue>
    </source>
</reference>
<name>A0A498HUW9_MALDO</name>
<comment type="caution">
    <text evidence="2">The sequence shown here is derived from an EMBL/GenBank/DDBJ whole genome shotgun (WGS) entry which is preliminary data.</text>
</comment>
<evidence type="ECO:0000313" key="3">
    <source>
        <dbReference type="Proteomes" id="UP000290289"/>
    </source>
</evidence>
<organism evidence="2 3">
    <name type="scientific">Malus domestica</name>
    <name type="common">Apple</name>
    <name type="synonym">Pyrus malus</name>
    <dbReference type="NCBI Taxonomy" id="3750"/>
    <lineage>
        <taxon>Eukaryota</taxon>
        <taxon>Viridiplantae</taxon>
        <taxon>Streptophyta</taxon>
        <taxon>Embryophyta</taxon>
        <taxon>Tracheophyta</taxon>
        <taxon>Spermatophyta</taxon>
        <taxon>Magnoliopsida</taxon>
        <taxon>eudicotyledons</taxon>
        <taxon>Gunneridae</taxon>
        <taxon>Pentapetalae</taxon>
        <taxon>rosids</taxon>
        <taxon>fabids</taxon>
        <taxon>Rosales</taxon>
        <taxon>Rosaceae</taxon>
        <taxon>Amygdaloideae</taxon>
        <taxon>Maleae</taxon>
        <taxon>Malus</taxon>
    </lineage>
</organism>
<dbReference type="AlphaFoldDB" id="A0A498HUW9"/>
<accession>A0A498HUW9</accession>
<proteinExistence type="predicted"/>